<feature type="domain" description="Asl1-like glycosyl hydrolase catalytic" evidence="2">
    <location>
        <begin position="229"/>
        <end position="442"/>
    </location>
</feature>
<feature type="signal peptide" evidence="1">
    <location>
        <begin position="1"/>
        <end position="21"/>
    </location>
</feature>
<dbReference type="Pfam" id="PF11790">
    <property type="entry name" value="Glyco_hydro_cc"/>
    <property type="match status" value="1"/>
</dbReference>
<dbReference type="SUPFAM" id="SSF51445">
    <property type="entry name" value="(Trans)glycosidases"/>
    <property type="match status" value="1"/>
</dbReference>
<dbReference type="EMBL" id="CP051774">
    <property type="protein sequence ID" value="QJE98272.1"/>
    <property type="molecule type" value="Genomic_DNA"/>
</dbReference>
<dbReference type="RefSeq" id="WP_169456731.1">
    <property type="nucleotide sequence ID" value="NZ_CP051774.1"/>
</dbReference>
<dbReference type="GO" id="GO:0071966">
    <property type="term" value="P:fungal-type cell wall polysaccharide metabolic process"/>
    <property type="evidence" value="ECO:0007669"/>
    <property type="project" value="TreeGrafter"/>
</dbReference>
<feature type="chain" id="PRO_5032366909" description="Asl1-like glycosyl hydrolase catalytic domain-containing protein" evidence="1">
    <location>
        <begin position="22"/>
        <end position="456"/>
    </location>
</feature>
<dbReference type="PANTHER" id="PTHR34154:SF3">
    <property type="entry name" value="ALKALI-SENSITIVE LINKAGE PROTEIN 1"/>
    <property type="match status" value="1"/>
</dbReference>
<keyword evidence="4" id="KW-1185">Reference proteome</keyword>
<dbReference type="KEGG" id="luo:HHL09_21635"/>
<name>A0A858RN31_9BACT</name>
<evidence type="ECO:0000256" key="1">
    <source>
        <dbReference type="SAM" id="SignalP"/>
    </source>
</evidence>
<keyword evidence="1" id="KW-0732">Signal</keyword>
<sequence>MQSIRAILCLTAALFTSPLVAAPPAVAEAKISSSRSVATLANRKATLSGKTELRLTAGGDPMPGSFINFTSPDSWLILEQVKPSKVISSYLDRLFVDGEPAKIDHNLRVTAYGSGAVVIPHGPKFEAMSVYDAKSLSGPAMGLKCYEKYDDAKLGSMKGAISSFRLKRGYMATIAENEDGTGISKNYVAQDADIEVKPLPPELDNKVRFVRIFPWRWTSKKGIAGGIWQNLNVGWFYDWNIEQRTTPDLEYVPIKQKRYWPGLNQDWKEKGSLHLLGFNEPDRPDQAKMTPDEAIAGWPELLGTGLRLGSPAVSDGGLGWLYQFMEKADAAKLRVDFIAVHYYRAVGDPGDGKAAASQFHNFLKDIHERTNRPIWITEWNNGANWTGGKDPDAKEQKKAIEEMIEMLDKTPFVERYALYNWVEDCRALQDKDGKLTPAGDVYRDKVSPAGYKQEKK</sequence>
<evidence type="ECO:0000313" key="4">
    <source>
        <dbReference type="Proteomes" id="UP000501812"/>
    </source>
</evidence>
<gene>
    <name evidence="3" type="ORF">HHL09_21635</name>
</gene>
<dbReference type="Gene3D" id="3.20.20.80">
    <property type="entry name" value="Glycosidases"/>
    <property type="match status" value="1"/>
</dbReference>
<proteinExistence type="predicted"/>
<protein>
    <recommendedName>
        <fullName evidence="2">Asl1-like glycosyl hydrolase catalytic domain-containing protein</fullName>
    </recommendedName>
</protein>
<dbReference type="PANTHER" id="PTHR34154">
    <property type="entry name" value="ALKALI-SENSITIVE LINKAGE PROTEIN 1"/>
    <property type="match status" value="1"/>
</dbReference>
<dbReference type="InterPro" id="IPR017853">
    <property type="entry name" value="GH"/>
</dbReference>
<dbReference type="AlphaFoldDB" id="A0A858RN31"/>
<organism evidence="3 4">
    <name type="scientific">Luteolibacter luteus</name>
    <dbReference type="NCBI Taxonomy" id="2728835"/>
    <lineage>
        <taxon>Bacteria</taxon>
        <taxon>Pseudomonadati</taxon>
        <taxon>Verrucomicrobiota</taxon>
        <taxon>Verrucomicrobiia</taxon>
        <taxon>Verrucomicrobiales</taxon>
        <taxon>Verrucomicrobiaceae</taxon>
        <taxon>Luteolibacter</taxon>
    </lineage>
</organism>
<evidence type="ECO:0000313" key="3">
    <source>
        <dbReference type="EMBL" id="QJE98272.1"/>
    </source>
</evidence>
<accession>A0A858RN31</accession>
<reference evidence="3 4" key="1">
    <citation type="submission" date="2020-04" db="EMBL/GenBank/DDBJ databases">
        <title>Luteolibacter sp. G-1-1-1 isolated from soil.</title>
        <authorList>
            <person name="Dahal R.H."/>
        </authorList>
    </citation>
    <scope>NUCLEOTIDE SEQUENCE [LARGE SCALE GENOMIC DNA]</scope>
    <source>
        <strain evidence="3 4">G-1-1-1</strain>
    </source>
</reference>
<dbReference type="InterPro" id="IPR053183">
    <property type="entry name" value="ASL1"/>
</dbReference>
<dbReference type="Proteomes" id="UP000501812">
    <property type="component" value="Chromosome"/>
</dbReference>
<dbReference type="InterPro" id="IPR024655">
    <property type="entry name" value="Asl1_glyco_hydro_catalytic"/>
</dbReference>
<evidence type="ECO:0000259" key="2">
    <source>
        <dbReference type="Pfam" id="PF11790"/>
    </source>
</evidence>